<dbReference type="InterPro" id="IPR019734">
    <property type="entry name" value="TPR_rpt"/>
</dbReference>
<dbReference type="PANTHER" id="PTHR12558">
    <property type="entry name" value="CELL DIVISION CYCLE 16,23,27"/>
    <property type="match status" value="1"/>
</dbReference>
<dbReference type="InterPro" id="IPR039568">
    <property type="entry name" value="Peptidase_MA-like_dom"/>
</dbReference>
<evidence type="ECO:0000313" key="4">
    <source>
        <dbReference type="Proteomes" id="UP000316598"/>
    </source>
</evidence>
<dbReference type="SMART" id="SM00028">
    <property type="entry name" value="TPR"/>
    <property type="match status" value="5"/>
</dbReference>
<proteinExistence type="predicted"/>
<dbReference type="SUPFAM" id="SSF48452">
    <property type="entry name" value="TPR-like"/>
    <property type="match status" value="2"/>
</dbReference>
<accession>A0A5C5WKZ0</accession>
<dbReference type="Pfam" id="PF14559">
    <property type="entry name" value="TPR_19"/>
    <property type="match status" value="1"/>
</dbReference>
<name>A0A5C5WKZ0_9BACT</name>
<keyword evidence="1" id="KW-0732">Signal</keyword>
<dbReference type="RefSeq" id="WP_242632169.1">
    <property type="nucleotide sequence ID" value="NZ_SJPI01000002.1"/>
</dbReference>
<dbReference type="Gene3D" id="1.25.40.10">
    <property type="entry name" value="Tetratricopeptide repeat domain"/>
    <property type="match status" value="2"/>
</dbReference>
<evidence type="ECO:0000259" key="2">
    <source>
        <dbReference type="Pfam" id="PF13485"/>
    </source>
</evidence>
<comment type="caution">
    <text evidence="3">The sequence shown here is derived from an EMBL/GenBank/DDBJ whole genome shotgun (WGS) entry which is preliminary data.</text>
</comment>
<dbReference type="PANTHER" id="PTHR12558:SF13">
    <property type="entry name" value="CELL DIVISION CYCLE PROTEIN 27 HOMOLOG"/>
    <property type="match status" value="1"/>
</dbReference>
<gene>
    <name evidence="3" type="ORF">Pla22_41170</name>
</gene>
<feature type="chain" id="PRO_5022950165" evidence="1">
    <location>
        <begin position="21"/>
        <end position="845"/>
    </location>
</feature>
<dbReference type="Pfam" id="PF13485">
    <property type="entry name" value="Peptidase_MA_2"/>
    <property type="match status" value="1"/>
</dbReference>
<sequence precursor="true">MLYRSLAVIALLWIVPSAMAANFGDTLQTFRSGEYEAAESAAREQVEGGVWNERWSRLLIECELTRGDHASAIKTYEAAVSRYSTSMALRLLGIESYQQAGMDEKAMAEMIEFEKRLLSSPTRYVTRDNLLAIGRYLAMRGEDAREILKRFYDRVRDADPTYTDVFIATAELAIDKHDYAVAAETLEEASELDDTDPRIAYLSALAWQTSDPKEAENFLNKALRLNPRHVPSLLLRAEKEIDAESYDDAKQTIRQVLAINVHEPFAWALSAVIDHVEGHYEIEKLKYAAATTPYSQNAKVDHLIGRKLAEKYRFAEAARYQRLALEKDNNFAAAKFELSQDLLRLGEDAEGWMMAEEAGERDPYNVVIHNLMTLKDRMETMETIHSDGIIVRMDAREAKIYGDAVLALLSDAKKSLAPRYEAEIDRPIVVEIFANQNDFAIRTFGLPGGAGYLGVCFGRVITANSPSSQGELPANWQSVLWHEFCHVVTLEKTKNRMPRWLSEGISVYEERIKDSSWGEAMSPQYRKMILDGQITPVQKLSGAFLNPPSPQHLMFAYFQSSLVVEYIVDEYGMEALIGILDDCAAGIMINDAIARHVGSLERLETQCKEYIKASADQFGAAVDWSPMSELPKMNADESLAYAKSHPNHYDLVISVARRQIADGDFASVRPLLENMQRLGALTGKSDGPLDLLAQVYRGLNEKELEEAVLRQRVELASNPLDALLRLIEIDREKQRWDQMITDAKEILAIHPMRPDGHQFLAEAAERSDKHAIAAAALKSLGEFEQVDPAGWHFRLASAYHATNAHDEAMHHVLRALDEAPRYRDAHSLLLQIHKSSTASRQGSEP</sequence>
<dbReference type="InterPro" id="IPR011990">
    <property type="entry name" value="TPR-like_helical_dom_sf"/>
</dbReference>
<protein>
    <submittedName>
        <fullName evidence="3">Tetratricopeptide repeat protein</fullName>
    </submittedName>
</protein>
<dbReference type="Proteomes" id="UP000316598">
    <property type="component" value="Unassembled WGS sequence"/>
</dbReference>
<keyword evidence="4" id="KW-1185">Reference proteome</keyword>
<evidence type="ECO:0000256" key="1">
    <source>
        <dbReference type="SAM" id="SignalP"/>
    </source>
</evidence>
<feature type="domain" description="Peptidase MA-like" evidence="2">
    <location>
        <begin position="478"/>
        <end position="612"/>
    </location>
</feature>
<reference evidence="3 4" key="1">
    <citation type="submission" date="2019-02" db="EMBL/GenBank/DDBJ databases">
        <title>Deep-cultivation of Planctomycetes and their phenomic and genomic characterization uncovers novel biology.</title>
        <authorList>
            <person name="Wiegand S."/>
            <person name="Jogler M."/>
            <person name="Boedeker C."/>
            <person name="Pinto D."/>
            <person name="Vollmers J."/>
            <person name="Rivas-Marin E."/>
            <person name="Kohn T."/>
            <person name="Peeters S.H."/>
            <person name="Heuer A."/>
            <person name="Rast P."/>
            <person name="Oberbeckmann S."/>
            <person name="Bunk B."/>
            <person name="Jeske O."/>
            <person name="Meyerdierks A."/>
            <person name="Storesund J.E."/>
            <person name="Kallscheuer N."/>
            <person name="Luecker S."/>
            <person name="Lage O.M."/>
            <person name="Pohl T."/>
            <person name="Merkel B.J."/>
            <person name="Hornburger P."/>
            <person name="Mueller R.-W."/>
            <person name="Bruemmer F."/>
            <person name="Labrenz M."/>
            <person name="Spormann A.M."/>
            <person name="Op Den Camp H."/>
            <person name="Overmann J."/>
            <person name="Amann R."/>
            <person name="Jetten M.S.M."/>
            <person name="Mascher T."/>
            <person name="Medema M.H."/>
            <person name="Devos D.P."/>
            <person name="Kaster A.-K."/>
            <person name="Ovreas L."/>
            <person name="Rohde M."/>
            <person name="Galperin M.Y."/>
            <person name="Jogler C."/>
        </authorList>
    </citation>
    <scope>NUCLEOTIDE SEQUENCE [LARGE SCALE GENOMIC DNA]</scope>
    <source>
        <strain evidence="3 4">Pla22</strain>
    </source>
</reference>
<organism evidence="3 4">
    <name type="scientific">Rubripirellula amarantea</name>
    <dbReference type="NCBI Taxonomy" id="2527999"/>
    <lineage>
        <taxon>Bacteria</taxon>
        <taxon>Pseudomonadati</taxon>
        <taxon>Planctomycetota</taxon>
        <taxon>Planctomycetia</taxon>
        <taxon>Pirellulales</taxon>
        <taxon>Pirellulaceae</taxon>
        <taxon>Rubripirellula</taxon>
    </lineage>
</organism>
<evidence type="ECO:0000313" key="3">
    <source>
        <dbReference type="EMBL" id="TWT51340.1"/>
    </source>
</evidence>
<dbReference type="EMBL" id="SJPI01000002">
    <property type="protein sequence ID" value="TWT51340.1"/>
    <property type="molecule type" value="Genomic_DNA"/>
</dbReference>
<feature type="signal peptide" evidence="1">
    <location>
        <begin position="1"/>
        <end position="20"/>
    </location>
</feature>
<dbReference type="AlphaFoldDB" id="A0A5C5WKZ0"/>